<comment type="subcellular location">
    <subcellularLocation>
        <location evidence="1">Secreted</location>
    </subcellularLocation>
</comment>
<dbReference type="Proteomes" id="UP000216001">
    <property type="component" value="Unassembled WGS sequence"/>
</dbReference>
<evidence type="ECO:0000256" key="4">
    <source>
        <dbReference type="ARBA" id="ARBA00023026"/>
    </source>
</evidence>
<protein>
    <submittedName>
        <fullName evidence="6">Type III effector protein IpaD/SipD/SspD</fullName>
    </submittedName>
</protein>
<comment type="similarity">
    <text evidence="2">Belongs to the invasin protein D family.</text>
</comment>
<evidence type="ECO:0000256" key="3">
    <source>
        <dbReference type="ARBA" id="ARBA00022525"/>
    </source>
</evidence>
<evidence type="ECO:0000256" key="2">
    <source>
        <dbReference type="ARBA" id="ARBA00007741"/>
    </source>
</evidence>
<dbReference type="Proteomes" id="UP000834611">
    <property type="component" value="Unassembled WGS sequence"/>
</dbReference>
<organism evidence="7 8">
    <name type="scientific">Providencia rettgeri</name>
    <dbReference type="NCBI Taxonomy" id="587"/>
    <lineage>
        <taxon>Bacteria</taxon>
        <taxon>Pseudomonadati</taxon>
        <taxon>Pseudomonadota</taxon>
        <taxon>Gammaproteobacteria</taxon>
        <taxon>Enterobacterales</taxon>
        <taxon>Morganellaceae</taxon>
        <taxon>Providencia</taxon>
    </lineage>
</organism>
<keyword evidence="3" id="KW-0964">Secreted</keyword>
<name>A0A264VXD6_PRORE</name>
<evidence type="ECO:0000256" key="1">
    <source>
        <dbReference type="ARBA" id="ARBA00004613"/>
    </source>
</evidence>
<dbReference type="InterPro" id="IPR009483">
    <property type="entry name" value="IpaD/BipD/SipD"/>
</dbReference>
<reference evidence="7 8" key="1">
    <citation type="submission" date="2017-07" db="EMBL/GenBank/DDBJ databases">
        <title>blaIMP-27 on transferable plasmids in Proteus mirabilis and Providencia rettgeri.</title>
        <authorList>
            <person name="Potter R."/>
        </authorList>
    </citation>
    <scope>NUCLEOTIDE SEQUENCE [LARGE SCALE GENOMIC DNA]</scope>
    <source>
        <strain evidence="7 8">PR1</strain>
    </source>
</reference>
<comment type="caution">
    <text evidence="7">The sequence shown here is derived from an EMBL/GenBank/DDBJ whole genome shotgun (WGS) entry which is preliminary data.</text>
</comment>
<reference evidence="6" key="2">
    <citation type="submission" date="2020-05" db="EMBL/GenBank/DDBJ databases">
        <authorList>
            <person name="Delgado-Blas J."/>
        </authorList>
    </citation>
    <scope>NUCLEOTIDE SEQUENCE</scope>
    <source>
        <strain evidence="6">BB1453</strain>
    </source>
</reference>
<dbReference type="RefSeq" id="WP_094960857.1">
    <property type="nucleotide sequence ID" value="NZ_ABDWLN020000001.1"/>
</dbReference>
<dbReference type="InterPro" id="IPR036708">
    <property type="entry name" value="BipD-like_sf"/>
</dbReference>
<keyword evidence="5" id="KW-0175">Coiled coil</keyword>
<dbReference type="GO" id="GO:0005576">
    <property type="term" value="C:extracellular region"/>
    <property type="evidence" value="ECO:0007669"/>
    <property type="project" value="UniProtKB-SubCell"/>
</dbReference>
<dbReference type="GeneID" id="92272945"/>
<dbReference type="SUPFAM" id="SSF140693">
    <property type="entry name" value="IpaD-like"/>
    <property type="match status" value="1"/>
</dbReference>
<evidence type="ECO:0000256" key="5">
    <source>
        <dbReference type="ARBA" id="ARBA00023054"/>
    </source>
</evidence>
<evidence type="ECO:0000313" key="8">
    <source>
        <dbReference type="Proteomes" id="UP000216001"/>
    </source>
</evidence>
<dbReference type="Gene3D" id="1.20.1710.10">
    <property type="entry name" value="IpaD-like"/>
    <property type="match status" value="1"/>
</dbReference>
<proteinExistence type="inferred from homology"/>
<evidence type="ECO:0000313" key="6">
    <source>
        <dbReference type="EMBL" id="CAB5696830.1"/>
    </source>
</evidence>
<keyword evidence="4" id="KW-0843">Virulence</keyword>
<accession>A0A264VXD6</accession>
<dbReference type="AlphaFoldDB" id="A0A264VXD6"/>
<dbReference type="Pfam" id="PF06511">
    <property type="entry name" value="T3SS_TC"/>
    <property type="match status" value="1"/>
</dbReference>
<dbReference type="EMBL" id="CAHPSF010000005">
    <property type="protein sequence ID" value="CAB5696830.1"/>
    <property type="molecule type" value="Genomic_DNA"/>
</dbReference>
<sequence>MSTTSLNLLANIQLSRVNNVGLIDNNPSPVGEGVLIDPNLDIYQQVVSYYEQLCDEIAKPIERTNIVFDQLNDISEQANALIRELKISGDSTSRVLIKLSEEFATLPSGAATHFFRSQPIDDGRSHIGEISKIIENINSGYQKDFGNIIKSATKYMQDVNTALGKISEYIKAGDSGKIKFLRVALLDRLDELFNKYTDHKEVRGNKPEITDSDEANKRYYENWSEPDKSAESIYQMKYSDSAFAFWKKKLHGQGFSVEIRNENNNKFIRIYPDINPLREIMKVIYDVDKYEKGWASKGVDLMAQTVQSLQTAIDAQKNAVNSSVSRLLETFRQDNSHFDTLTQLLIKLIQELNQYNNGLVNS</sequence>
<evidence type="ECO:0000313" key="7">
    <source>
        <dbReference type="EMBL" id="OZS75945.1"/>
    </source>
</evidence>
<gene>
    <name evidence="7" type="ORF">CHI95_04355</name>
    <name evidence="6" type="ORF">GHA_02319</name>
</gene>
<dbReference type="EMBL" id="NOWC01000003">
    <property type="protein sequence ID" value="OZS75945.1"/>
    <property type="molecule type" value="Genomic_DNA"/>
</dbReference>